<evidence type="ECO:0000256" key="2">
    <source>
        <dbReference type="ARBA" id="ARBA00010486"/>
    </source>
</evidence>
<dbReference type="GO" id="GO:0012505">
    <property type="term" value="C:endomembrane system"/>
    <property type="evidence" value="ECO:0007669"/>
    <property type="project" value="UniProtKB-SubCell"/>
</dbReference>
<dbReference type="FunFam" id="1.10.287.630:FF:000003">
    <property type="entry name" value="Cyclic nucleotide-gated ion channel 1"/>
    <property type="match status" value="1"/>
</dbReference>
<feature type="transmembrane region" description="Helical" evidence="11">
    <location>
        <begin position="117"/>
        <end position="138"/>
    </location>
</feature>
<keyword evidence="8" id="KW-1071">Ligand-gated ion channel</keyword>
<gene>
    <name evidence="13" type="ORF">O6P43_010290</name>
</gene>
<proteinExistence type="inferred from homology"/>
<accession>A0AAD7Q054</accession>
<dbReference type="PRINTS" id="PR01463">
    <property type="entry name" value="EAGCHANLFMLY"/>
</dbReference>
<reference evidence="13" key="1">
    <citation type="journal article" date="2023" name="Science">
        <title>Elucidation of the pathway for biosynthesis of saponin adjuvants from the soapbark tree.</title>
        <authorList>
            <person name="Reed J."/>
            <person name="Orme A."/>
            <person name="El-Demerdash A."/>
            <person name="Owen C."/>
            <person name="Martin L.B.B."/>
            <person name="Misra R.C."/>
            <person name="Kikuchi S."/>
            <person name="Rejzek M."/>
            <person name="Martin A.C."/>
            <person name="Harkess A."/>
            <person name="Leebens-Mack J."/>
            <person name="Louveau T."/>
            <person name="Stephenson M.J."/>
            <person name="Osbourn A."/>
        </authorList>
    </citation>
    <scope>NUCLEOTIDE SEQUENCE</scope>
    <source>
        <strain evidence="13">S10</strain>
    </source>
</reference>
<evidence type="ECO:0000256" key="3">
    <source>
        <dbReference type="ARBA" id="ARBA00022448"/>
    </source>
</evidence>
<evidence type="ECO:0000313" key="13">
    <source>
        <dbReference type="EMBL" id="KAJ7972395.1"/>
    </source>
</evidence>
<dbReference type="EMBL" id="JARAOO010000004">
    <property type="protein sequence ID" value="KAJ7972395.1"/>
    <property type="molecule type" value="Genomic_DNA"/>
</dbReference>
<evidence type="ECO:0000256" key="11">
    <source>
        <dbReference type="SAM" id="Phobius"/>
    </source>
</evidence>
<comment type="similarity">
    <text evidence="2">Belongs to the cyclic nucleotide-gated cation channel (TC 1.A.1.5) family.</text>
</comment>
<comment type="subcellular location">
    <subcellularLocation>
        <location evidence="1">Endomembrane system</location>
        <topology evidence="1">Multi-pass membrane protein</topology>
    </subcellularLocation>
</comment>
<evidence type="ECO:0000256" key="4">
    <source>
        <dbReference type="ARBA" id="ARBA00022692"/>
    </source>
</evidence>
<dbReference type="InterPro" id="IPR018490">
    <property type="entry name" value="cNMP-bd_dom_sf"/>
</dbReference>
<evidence type="ECO:0000313" key="14">
    <source>
        <dbReference type="Proteomes" id="UP001163823"/>
    </source>
</evidence>
<feature type="compositionally biased region" description="Polar residues" evidence="10">
    <location>
        <begin position="1"/>
        <end position="15"/>
    </location>
</feature>
<keyword evidence="14" id="KW-1185">Reference proteome</keyword>
<sequence length="473" mass="54767">MASGRSRSVRFQNDIETAKPTPTKKSHFSIPMYKTNGKQMHSKDAISKSLWGKELSRVFSEDYEVVEKLILDPRGPVVNRWNKIFLLACLISLFVDPLFYYLPEVKKDMCFGISEPLVVLLTVIRSIADVFYMIQIYVRFQTAYIAPSSRVFGRGELIIDPSKIASRYLHKDFWLHLLAAQPLPQVLIWAAMPNLRGSEMIASRNALRLVPILQYLLRLYLIFPLSSQIVKANGVVMETAWAGAAYYLILYMLASHVIGACWYLLATEWQEECWKRACTLHYPDCQYSFLDCSVYDPRRAALLTSSNVSILCNGNNDFFQFGIYADAMISKITASKFFNKYYYSLRWGLRNLSSLGQNLSTSIDVGEINFAIIIAVLGLVLFALLIGNMQMYLQSTTMRLEEWRIRRTDTEQWMHHRQLPHYLRRSVRRYDQYRWVATRGVDEETILEGLPIDLRRDIKRHLCLRPSSTSTTF</sequence>
<evidence type="ECO:0000259" key="12">
    <source>
        <dbReference type="Pfam" id="PF00520"/>
    </source>
</evidence>
<feature type="transmembrane region" description="Helical" evidence="11">
    <location>
        <begin position="368"/>
        <end position="389"/>
    </location>
</feature>
<evidence type="ECO:0000256" key="1">
    <source>
        <dbReference type="ARBA" id="ARBA00004127"/>
    </source>
</evidence>
<feature type="region of interest" description="Disordered" evidence="10">
    <location>
        <begin position="1"/>
        <end position="26"/>
    </location>
</feature>
<dbReference type="Proteomes" id="UP001163823">
    <property type="component" value="Chromosome 4"/>
</dbReference>
<keyword evidence="6" id="KW-0406">Ion transport</keyword>
<dbReference type="SUPFAM" id="SSF51206">
    <property type="entry name" value="cAMP-binding domain-like"/>
    <property type="match status" value="1"/>
</dbReference>
<dbReference type="KEGG" id="qsa:O6P43_010290"/>
<evidence type="ECO:0000256" key="7">
    <source>
        <dbReference type="ARBA" id="ARBA00023136"/>
    </source>
</evidence>
<keyword evidence="7 11" id="KW-0472">Membrane</keyword>
<evidence type="ECO:0000256" key="8">
    <source>
        <dbReference type="ARBA" id="ARBA00023286"/>
    </source>
</evidence>
<feature type="transmembrane region" description="Helical" evidence="11">
    <location>
        <begin position="244"/>
        <end position="265"/>
    </location>
</feature>
<protein>
    <submittedName>
        <fullName evidence="13">Cyclic nucleotide-gated channel</fullName>
    </submittedName>
</protein>
<keyword evidence="5 11" id="KW-1133">Transmembrane helix</keyword>
<dbReference type="InterPro" id="IPR003938">
    <property type="entry name" value="K_chnl_volt-dep_EAG/ELK/ERG"/>
</dbReference>
<comment type="caution">
    <text evidence="13">The sequence shown here is derived from an EMBL/GenBank/DDBJ whole genome shotgun (WGS) entry which is preliminary data.</text>
</comment>
<dbReference type="AlphaFoldDB" id="A0AAD7Q054"/>
<dbReference type="GO" id="GO:0005249">
    <property type="term" value="F:voltage-gated potassium channel activity"/>
    <property type="evidence" value="ECO:0007669"/>
    <property type="project" value="InterPro"/>
</dbReference>
<evidence type="ECO:0000256" key="9">
    <source>
        <dbReference type="ARBA" id="ARBA00023303"/>
    </source>
</evidence>
<evidence type="ECO:0000256" key="10">
    <source>
        <dbReference type="SAM" id="MobiDB-lite"/>
    </source>
</evidence>
<dbReference type="GO" id="GO:0016020">
    <property type="term" value="C:membrane"/>
    <property type="evidence" value="ECO:0007669"/>
    <property type="project" value="InterPro"/>
</dbReference>
<dbReference type="SUPFAM" id="SSF81324">
    <property type="entry name" value="Voltage-gated potassium channels"/>
    <property type="match status" value="1"/>
</dbReference>
<evidence type="ECO:0000256" key="6">
    <source>
        <dbReference type="ARBA" id="ARBA00023065"/>
    </source>
</evidence>
<keyword evidence="9" id="KW-0407">Ion channel</keyword>
<name>A0AAD7Q054_QUISA</name>
<organism evidence="13 14">
    <name type="scientific">Quillaja saponaria</name>
    <name type="common">Soap bark tree</name>
    <dbReference type="NCBI Taxonomy" id="32244"/>
    <lineage>
        <taxon>Eukaryota</taxon>
        <taxon>Viridiplantae</taxon>
        <taxon>Streptophyta</taxon>
        <taxon>Embryophyta</taxon>
        <taxon>Tracheophyta</taxon>
        <taxon>Spermatophyta</taxon>
        <taxon>Magnoliopsida</taxon>
        <taxon>eudicotyledons</taxon>
        <taxon>Gunneridae</taxon>
        <taxon>Pentapetalae</taxon>
        <taxon>rosids</taxon>
        <taxon>fabids</taxon>
        <taxon>Fabales</taxon>
        <taxon>Quillajaceae</taxon>
        <taxon>Quillaja</taxon>
    </lineage>
</organism>
<feature type="domain" description="Ion transport" evidence="12">
    <location>
        <begin position="81"/>
        <end position="397"/>
    </location>
</feature>
<keyword evidence="3" id="KW-0813">Transport</keyword>
<dbReference type="InterPro" id="IPR005821">
    <property type="entry name" value="Ion_trans_dom"/>
</dbReference>
<dbReference type="Gene3D" id="1.10.287.70">
    <property type="match status" value="1"/>
</dbReference>
<keyword evidence="4 11" id="KW-0812">Transmembrane</keyword>
<dbReference type="PANTHER" id="PTHR45651">
    <property type="entry name" value="CYCLIC NUCLEOTIDE-GATED ION CHANNEL 15-RELATED-RELATED"/>
    <property type="match status" value="1"/>
</dbReference>
<feature type="transmembrane region" description="Helical" evidence="11">
    <location>
        <begin position="84"/>
        <end position="102"/>
    </location>
</feature>
<dbReference type="Gene3D" id="1.10.287.630">
    <property type="entry name" value="Helix hairpin bin"/>
    <property type="match status" value="1"/>
</dbReference>
<dbReference type="PANTHER" id="PTHR45651:SF16">
    <property type="entry name" value="PROTEIN CNGC15A"/>
    <property type="match status" value="1"/>
</dbReference>
<evidence type="ECO:0000256" key="5">
    <source>
        <dbReference type="ARBA" id="ARBA00022989"/>
    </source>
</evidence>
<feature type="transmembrane region" description="Helical" evidence="11">
    <location>
        <begin position="212"/>
        <end position="232"/>
    </location>
</feature>
<dbReference type="Pfam" id="PF00520">
    <property type="entry name" value="Ion_trans"/>
    <property type="match status" value="1"/>
</dbReference>